<dbReference type="Gene3D" id="2.30.30.30">
    <property type="match status" value="1"/>
</dbReference>
<dbReference type="InterPro" id="IPR019769">
    <property type="entry name" value="Trans_elong_IF5A_hypusine_site"/>
</dbReference>
<comment type="caution">
    <text evidence="6">The sequence shown here is derived from an EMBL/GenBank/DDBJ whole genome shotgun (WGS) entry which is preliminary data.</text>
</comment>
<sequence length="172" mass="18997">MVVEVSTSKTGKHGHAKCHFVGIDIFNGKKLEDIVPSSHNCDVPHVNRTDYQLIDISEDGFVSLLTENGNTKDDLKLPTDDSLLTQIKDGFGEGKDLVVTVMSAMGEEQICALKDIALALPFLVNPQLNWEISNFYSQIHGPVITCPLYYDNTLVRGCYIALEGHAYENLAK</sequence>
<evidence type="ECO:0000259" key="5">
    <source>
        <dbReference type="SMART" id="SM01376"/>
    </source>
</evidence>
<evidence type="ECO:0000313" key="6">
    <source>
        <dbReference type="EMBL" id="KAJ6355275.1"/>
    </source>
</evidence>
<comment type="function">
    <text evidence="4">Translation factor that promotes translation elongation and termination, particularly upon ribosome stalling at specific amino acid sequence contexts. Binds between the exit (E) and peptidyl (P) site of the ribosome and promotes rescue of stalled ribosome: specifically required for efficient translation of polyproline-containing peptides as well as other motifs that stall the ribosome. Acts as ribosome quality control (RQC) cofactor by joining the RQC complex to facilitate peptidyl transfer during CAT tailing step.</text>
</comment>
<dbReference type="Proteomes" id="UP001141253">
    <property type="component" value="Chromosome 18"/>
</dbReference>
<dbReference type="InterPro" id="IPR001884">
    <property type="entry name" value="IF5A-like"/>
</dbReference>
<name>A0ABQ9ARS5_9ROSI</name>
<comment type="PTM">
    <text evidence="4">eIF-5A seems to be the only eukaryotic protein to have a hypusine residue which is a post-translational modification of a lysine by the addition of a butylamino group.</text>
</comment>
<dbReference type="Pfam" id="PF01287">
    <property type="entry name" value="eIF-5a"/>
    <property type="match status" value="1"/>
</dbReference>
<reference evidence="6" key="1">
    <citation type="submission" date="2022-10" db="EMBL/GenBank/DDBJ databases">
        <authorList>
            <person name="Hyden B.L."/>
            <person name="Feng K."/>
            <person name="Yates T."/>
            <person name="Jawdy S."/>
            <person name="Smart L.B."/>
            <person name="Muchero W."/>
        </authorList>
    </citation>
    <scope>NUCLEOTIDE SEQUENCE</scope>
    <source>
        <tissue evidence="6">Shoot tip</tissue>
    </source>
</reference>
<dbReference type="InterPro" id="IPR012340">
    <property type="entry name" value="NA-bd_OB-fold"/>
</dbReference>
<keyword evidence="2 4" id="KW-0648">Protein biosynthesis</keyword>
<dbReference type="CDD" id="cd04468">
    <property type="entry name" value="S1_eIF5A"/>
    <property type="match status" value="1"/>
</dbReference>
<dbReference type="SUPFAM" id="SSF50249">
    <property type="entry name" value="Nucleic acid-binding proteins"/>
    <property type="match status" value="1"/>
</dbReference>
<dbReference type="InterPro" id="IPR008991">
    <property type="entry name" value="Translation_prot_SH3-like_sf"/>
</dbReference>
<evidence type="ECO:0000256" key="1">
    <source>
        <dbReference type="ARBA" id="ARBA00006016"/>
    </source>
</evidence>
<reference evidence="6" key="2">
    <citation type="journal article" date="2023" name="Int. J. Mol. Sci.">
        <title>De Novo Assembly and Annotation of 11 Diverse Shrub Willow (Salix) Genomes Reveals Novel Gene Organization in Sex-Linked Regions.</title>
        <authorList>
            <person name="Hyden B."/>
            <person name="Feng K."/>
            <person name="Yates T.B."/>
            <person name="Jawdy S."/>
            <person name="Cereghino C."/>
            <person name="Smart L.B."/>
            <person name="Muchero W."/>
        </authorList>
    </citation>
    <scope>NUCLEOTIDE SEQUENCE</scope>
    <source>
        <tissue evidence="6">Shoot tip</tissue>
    </source>
</reference>
<comment type="similarity">
    <text evidence="1 4">Belongs to the eIF-5A family.</text>
</comment>
<dbReference type="InterPro" id="IPR048670">
    <property type="entry name" value="IF5A-like_N"/>
</dbReference>
<gene>
    <name evidence="6" type="ORF">OIU77_005792</name>
</gene>
<dbReference type="Gene3D" id="2.40.50.140">
    <property type="entry name" value="Nucleic acid-binding proteins"/>
    <property type="match status" value="1"/>
</dbReference>
<proteinExistence type="inferred from homology"/>
<dbReference type="InterPro" id="IPR014722">
    <property type="entry name" value="Rib_uL2_dom2"/>
</dbReference>
<accession>A0ABQ9ARS5</accession>
<dbReference type="PANTHER" id="PTHR11673">
    <property type="entry name" value="TRANSLATION INITIATION FACTOR 5A FAMILY MEMBER"/>
    <property type="match status" value="1"/>
</dbReference>
<dbReference type="InterPro" id="IPR020189">
    <property type="entry name" value="IF5A_C"/>
</dbReference>
<feature type="domain" description="Translation initiation factor 5A C-terminal" evidence="5">
    <location>
        <begin position="45"/>
        <end position="114"/>
    </location>
</feature>
<dbReference type="NCBIfam" id="TIGR00037">
    <property type="entry name" value="eIF_5A"/>
    <property type="match status" value="1"/>
</dbReference>
<keyword evidence="3 4" id="KW-0385">Hypusine</keyword>
<dbReference type="EMBL" id="JAPFFI010000017">
    <property type="protein sequence ID" value="KAJ6355275.1"/>
    <property type="molecule type" value="Genomic_DNA"/>
</dbReference>
<evidence type="ECO:0000256" key="2">
    <source>
        <dbReference type="ARBA" id="ARBA00022917"/>
    </source>
</evidence>
<dbReference type="PROSITE" id="PS00302">
    <property type="entry name" value="IF5A_HYPUSINE"/>
    <property type="match status" value="1"/>
</dbReference>
<evidence type="ECO:0000256" key="3">
    <source>
        <dbReference type="ARBA" id="ARBA00023071"/>
    </source>
</evidence>
<dbReference type="SMART" id="SM01376">
    <property type="entry name" value="eIF-5a"/>
    <property type="match status" value="1"/>
</dbReference>
<keyword evidence="7" id="KW-1185">Reference proteome</keyword>
<dbReference type="Pfam" id="PF21485">
    <property type="entry name" value="IF5A-like_N"/>
    <property type="match status" value="1"/>
</dbReference>
<protein>
    <recommendedName>
        <fullName evidence="4">Eukaryotic translation initiation factor 5A</fullName>
        <shortName evidence="4">eIF-5A</shortName>
    </recommendedName>
</protein>
<evidence type="ECO:0000256" key="4">
    <source>
        <dbReference type="RuleBase" id="RU362005"/>
    </source>
</evidence>
<dbReference type="SUPFAM" id="SSF50104">
    <property type="entry name" value="Translation proteins SH3-like domain"/>
    <property type="match status" value="1"/>
</dbReference>
<evidence type="ECO:0000313" key="7">
    <source>
        <dbReference type="Proteomes" id="UP001141253"/>
    </source>
</evidence>
<organism evidence="6 7">
    <name type="scientific">Salix suchowensis</name>
    <dbReference type="NCBI Taxonomy" id="1278906"/>
    <lineage>
        <taxon>Eukaryota</taxon>
        <taxon>Viridiplantae</taxon>
        <taxon>Streptophyta</taxon>
        <taxon>Embryophyta</taxon>
        <taxon>Tracheophyta</taxon>
        <taxon>Spermatophyta</taxon>
        <taxon>Magnoliopsida</taxon>
        <taxon>eudicotyledons</taxon>
        <taxon>Gunneridae</taxon>
        <taxon>Pentapetalae</taxon>
        <taxon>rosids</taxon>
        <taxon>fabids</taxon>
        <taxon>Malpighiales</taxon>
        <taxon>Salicaceae</taxon>
        <taxon>Saliceae</taxon>
        <taxon>Salix</taxon>
    </lineage>
</organism>